<dbReference type="InterPro" id="IPR028082">
    <property type="entry name" value="Peripla_BP_I"/>
</dbReference>
<dbReference type="CDD" id="cd06342">
    <property type="entry name" value="PBP1_ABC_LIVBP-like"/>
    <property type="match status" value="1"/>
</dbReference>
<dbReference type="InterPro" id="IPR028081">
    <property type="entry name" value="Leu-bd"/>
</dbReference>
<sequence>MKKTRLLNAVLLTAFLLTPGVSAARVKIALITPQSGPLAPQGDSAKLGAQLALADLKGELDKADLQVSLEVFDEQNATVAASAAKDIAADPLMLGVLGPTFSGAAMLVSEVLRPARVPMITASATANEITDRAYSNVNRLVARSDAQGAVIAQYLSDDTARRRVLVVSDNTTFGNSLADEFRDGARGKSLTILGRINGPKADFSDILDAVKSNRPDAVFFSGNPDVAINFLKALKAADISLPVVGGSTFEDPGVLRTAIGLGQELTYTTTFGTINRFSAATEFTTRYRAAFDKTPNIFSVFMYDATRTMLAALLDARARANRTPTRTQVAAAVRRVRLTDAVTGSISFNARGDRAVAPLFVMRLAKGSTFPDTLEVHLVRPSR</sequence>
<feature type="domain" description="Leucine-binding protein" evidence="4">
    <location>
        <begin position="26"/>
        <end position="367"/>
    </location>
</feature>
<protein>
    <submittedName>
        <fullName evidence="5">Amino acid/amide ABC transporter substrate-binding protein (HAAT family)</fullName>
    </submittedName>
</protein>
<evidence type="ECO:0000313" key="6">
    <source>
        <dbReference type="Proteomes" id="UP000248326"/>
    </source>
</evidence>
<gene>
    <name evidence="5" type="ORF">DES52_101411</name>
</gene>
<name>A0A318STP3_9DEIO</name>
<comment type="caution">
    <text evidence="5">The sequence shown here is derived from an EMBL/GenBank/DDBJ whole genome shotgun (WGS) entry which is preliminary data.</text>
</comment>
<evidence type="ECO:0000256" key="1">
    <source>
        <dbReference type="ARBA" id="ARBA00010062"/>
    </source>
</evidence>
<dbReference type="AlphaFoldDB" id="A0A318STP3"/>
<proteinExistence type="inferred from homology"/>
<dbReference type="EMBL" id="QJSX01000001">
    <property type="protein sequence ID" value="PYE56606.1"/>
    <property type="molecule type" value="Genomic_DNA"/>
</dbReference>
<evidence type="ECO:0000256" key="2">
    <source>
        <dbReference type="ARBA" id="ARBA00022729"/>
    </source>
</evidence>
<accession>A0A318STP3</accession>
<comment type="similarity">
    <text evidence="1">Belongs to the leucine-binding protein family.</text>
</comment>
<dbReference type="Pfam" id="PF13458">
    <property type="entry name" value="Peripla_BP_6"/>
    <property type="match status" value="1"/>
</dbReference>
<evidence type="ECO:0000259" key="4">
    <source>
        <dbReference type="Pfam" id="PF13458"/>
    </source>
</evidence>
<reference evidence="5 6" key="1">
    <citation type="submission" date="2018-06" db="EMBL/GenBank/DDBJ databases">
        <title>Genomic Encyclopedia of Type Strains, Phase IV (KMG-IV): sequencing the most valuable type-strain genomes for metagenomic binning, comparative biology and taxonomic classification.</title>
        <authorList>
            <person name="Goeker M."/>
        </authorList>
    </citation>
    <scope>NUCLEOTIDE SEQUENCE [LARGE SCALE GENOMIC DNA]</scope>
    <source>
        <strain evidence="5 6">DSM 18048</strain>
    </source>
</reference>
<keyword evidence="6" id="KW-1185">Reference proteome</keyword>
<dbReference type="Proteomes" id="UP000248326">
    <property type="component" value="Unassembled WGS sequence"/>
</dbReference>
<organism evidence="5 6">
    <name type="scientific">Deinococcus yavapaiensis KR-236</name>
    <dbReference type="NCBI Taxonomy" id="694435"/>
    <lineage>
        <taxon>Bacteria</taxon>
        <taxon>Thermotogati</taxon>
        <taxon>Deinococcota</taxon>
        <taxon>Deinococci</taxon>
        <taxon>Deinococcales</taxon>
        <taxon>Deinococcaceae</taxon>
        <taxon>Deinococcus</taxon>
    </lineage>
</organism>
<dbReference type="SUPFAM" id="SSF53822">
    <property type="entry name" value="Periplasmic binding protein-like I"/>
    <property type="match status" value="1"/>
</dbReference>
<feature type="chain" id="PRO_5016378456" evidence="3">
    <location>
        <begin position="24"/>
        <end position="383"/>
    </location>
</feature>
<dbReference type="RefSeq" id="WP_170130844.1">
    <property type="nucleotide sequence ID" value="NZ_QJSX01000001.1"/>
</dbReference>
<dbReference type="PANTHER" id="PTHR47151">
    <property type="entry name" value="LEU/ILE/VAL-BINDING ABC TRANSPORTER SUBUNIT"/>
    <property type="match status" value="1"/>
</dbReference>
<evidence type="ECO:0000313" key="5">
    <source>
        <dbReference type="EMBL" id="PYE56606.1"/>
    </source>
</evidence>
<evidence type="ECO:0000256" key="3">
    <source>
        <dbReference type="SAM" id="SignalP"/>
    </source>
</evidence>
<keyword evidence="2 3" id="KW-0732">Signal</keyword>
<feature type="signal peptide" evidence="3">
    <location>
        <begin position="1"/>
        <end position="23"/>
    </location>
</feature>
<dbReference type="PANTHER" id="PTHR47151:SF2">
    <property type="entry name" value="AMINO ACID BINDING PROTEIN"/>
    <property type="match status" value="1"/>
</dbReference>
<dbReference type="Gene3D" id="3.40.50.2300">
    <property type="match status" value="2"/>
</dbReference>